<evidence type="ECO:0000313" key="16">
    <source>
        <dbReference type="EMBL" id="RDU69358.1"/>
    </source>
</evidence>
<evidence type="ECO:0000256" key="12">
    <source>
        <dbReference type="ARBA" id="ARBA00023014"/>
    </source>
</evidence>
<evidence type="ECO:0000256" key="4">
    <source>
        <dbReference type="ARBA" id="ARBA00008343"/>
    </source>
</evidence>
<name>A0A3D8IVS2_9HELI</name>
<dbReference type="SMART" id="SM00525">
    <property type="entry name" value="FES"/>
    <property type="match status" value="1"/>
</dbReference>
<comment type="catalytic activity">
    <reaction evidence="1">
        <text>Hydrolyzes free adenine bases from 7,8-dihydro-8-oxoguanine:adenine mismatched double-stranded DNA, leaving an apurinic site.</text>
        <dbReference type="EC" id="3.2.2.31"/>
    </reaction>
</comment>
<dbReference type="Pfam" id="PF00633">
    <property type="entry name" value="HHH"/>
    <property type="match status" value="1"/>
</dbReference>
<evidence type="ECO:0000256" key="6">
    <source>
        <dbReference type="ARBA" id="ARBA00022023"/>
    </source>
</evidence>
<dbReference type="InterPro" id="IPR003265">
    <property type="entry name" value="HhH-GPD_domain"/>
</dbReference>
<dbReference type="OrthoDB" id="9802365at2"/>
<evidence type="ECO:0000256" key="2">
    <source>
        <dbReference type="ARBA" id="ARBA00001966"/>
    </source>
</evidence>
<dbReference type="PANTHER" id="PTHR42944">
    <property type="entry name" value="ADENINE DNA GLYCOSYLASE"/>
    <property type="match status" value="1"/>
</dbReference>
<dbReference type="SUPFAM" id="SSF48150">
    <property type="entry name" value="DNA-glycosylase"/>
    <property type="match status" value="1"/>
</dbReference>
<evidence type="ECO:0000256" key="1">
    <source>
        <dbReference type="ARBA" id="ARBA00000843"/>
    </source>
</evidence>
<feature type="domain" description="HhH-GPD" evidence="15">
    <location>
        <begin position="51"/>
        <end position="198"/>
    </location>
</feature>
<keyword evidence="13" id="KW-0234">DNA repair</keyword>
<dbReference type="PROSITE" id="PS01155">
    <property type="entry name" value="ENDONUCLEASE_III_2"/>
    <property type="match status" value="1"/>
</dbReference>
<sequence>MNDFHQSLLEWYYKFGRLDLPWRNLPTQSSTPHPSLTHINRAYGVYISEIMLQQTQVSVVMERFYFPFLSLFPTLTSLANAKEEEVLKAWQGLGYYSRARNLQKSAKTCLEHFGGILPRSVNELKTLSGIGDYTAGAIACFGYGEAVSFVDGNIARILSRLFATPSPTPHFLKAKAQELLNLQNPFDHNQALLDIGATICTPKSPSCLFCPLQDFCLGKDKPTLYPTPKKSSLTPLKLYLGFVKVGDKISLLKSTQKLYHGLYNPIVLEEVSEEAELLGKFSHHYTRYKIEAFVYLCPTIPTEEKLEFFTLQEIESLPLSNLCKKALRWI</sequence>
<accession>A0A3D8IVS2</accession>
<dbReference type="SMART" id="SM00478">
    <property type="entry name" value="ENDO3c"/>
    <property type="match status" value="1"/>
</dbReference>
<dbReference type="GO" id="GO:0051539">
    <property type="term" value="F:4 iron, 4 sulfur cluster binding"/>
    <property type="evidence" value="ECO:0007669"/>
    <property type="project" value="UniProtKB-KW"/>
</dbReference>
<dbReference type="Gene3D" id="1.10.340.30">
    <property type="entry name" value="Hypothetical protein, domain 2"/>
    <property type="match status" value="1"/>
</dbReference>
<evidence type="ECO:0000256" key="7">
    <source>
        <dbReference type="ARBA" id="ARBA00022485"/>
    </source>
</evidence>
<keyword evidence="9" id="KW-0227">DNA damage</keyword>
<evidence type="ECO:0000256" key="5">
    <source>
        <dbReference type="ARBA" id="ARBA00012045"/>
    </source>
</evidence>
<dbReference type="GO" id="GO:0006284">
    <property type="term" value="P:base-excision repair"/>
    <property type="evidence" value="ECO:0007669"/>
    <property type="project" value="InterPro"/>
</dbReference>
<dbReference type="AlphaFoldDB" id="A0A3D8IVS2"/>
<dbReference type="InterPro" id="IPR023170">
    <property type="entry name" value="HhH_base_excis_C"/>
</dbReference>
<dbReference type="InterPro" id="IPR004036">
    <property type="entry name" value="Endonuclease-III-like_CS2"/>
</dbReference>
<keyword evidence="7" id="KW-0004">4Fe-4S</keyword>
<dbReference type="GO" id="GO:0046872">
    <property type="term" value="F:metal ion binding"/>
    <property type="evidence" value="ECO:0007669"/>
    <property type="project" value="UniProtKB-KW"/>
</dbReference>
<dbReference type="Gene3D" id="1.10.1670.10">
    <property type="entry name" value="Helix-hairpin-Helix base-excision DNA repair enzymes (C-terminal)"/>
    <property type="match status" value="1"/>
</dbReference>
<dbReference type="InterPro" id="IPR000445">
    <property type="entry name" value="HhH_motif"/>
</dbReference>
<dbReference type="GO" id="GO:0034039">
    <property type="term" value="F:8-oxo-7,8-dihydroguanine DNA N-glycosylase activity"/>
    <property type="evidence" value="ECO:0007669"/>
    <property type="project" value="TreeGrafter"/>
</dbReference>
<evidence type="ECO:0000313" key="17">
    <source>
        <dbReference type="Proteomes" id="UP000257045"/>
    </source>
</evidence>
<evidence type="ECO:0000256" key="10">
    <source>
        <dbReference type="ARBA" id="ARBA00022801"/>
    </source>
</evidence>
<evidence type="ECO:0000256" key="13">
    <source>
        <dbReference type="ARBA" id="ARBA00023204"/>
    </source>
</evidence>
<dbReference type="GO" id="GO:0035485">
    <property type="term" value="F:adenine/guanine mispair binding"/>
    <property type="evidence" value="ECO:0007669"/>
    <property type="project" value="TreeGrafter"/>
</dbReference>
<protein>
    <recommendedName>
        <fullName evidence="6">Adenine DNA glycosylase</fullName>
        <ecNumber evidence="5">3.2.2.31</ecNumber>
    </recommendedName>
</protein>
<comment type="function">
    <text evidence="3">Adenine glycosylase active on G-A mispairs. MutY also corrects error-prone DNA synthesis past GO lesions which are due to the oxidatively damaged form of guanine: 7,8-dihydro-8-oxoguanine (8-oxo-dGTP).</text>
</comment>
<comment type="caution">
    <text evidence="16">The sequence shown here is derived from an EMBL/GenBank/DDBJ whole genome shotgun (WGS) entry which is preliminary data.</text>
</comment>
<keyword evidence="17" id="KW-1185">Reference proteome</keyword>
<evidence type="ECO:0000256" key="9">
    <source>
        <dbReference type="ARBA" id="ARBA00022763"/>
    </source>
</evidence>
<evidence type="ECO:0000256" key="11">
    <source>
        <dbReference type="ARBA" id="ARBA00023004"/>
    </source>
</evidence>
<dbReference type="GO" id="GO:0000701">
    <property type="term" value="F:purine-specific mismatch base pair DNA N-glycosylase activity"/>
    <property type="evidence" value="ECO:0007669"/>
    <property type="project" value="UniProtKB-EC"/>
</dbReference>
<dbReference type="CDD" id="cd00056">
    <property type="entry name" value="ENDO3c"/>
    <property type="match status" value="1"/>
</dbReference>
<dbReference type="InterPro" id="IPR011257">
    <property type="entry name" value="DNA_glycosylase"/>
</dbReference>
<dbReference type="InterPro" id="IPR044298">
    <property type="entry name" value="MIG/MutY"/>
</dbReference>
<dbReference type="InterPro" id="IPR005760">
    <property type="entry name" value="A/G_AdeGlyc_MutY"/>
</dbReference>
<comment type="similarity">
    <text evidence="4">Belongs to the Nth/MutY family.</text>
</comment>
<dbReference type="NCBIfam" id="TIGR01084">
    <property type="entry name" value="mutY"/>
    <property type="match status" value="1"/>
</dbReference>
<keyword evidence="8" id="KW-0479">Metal-binding</keyword>
<evidence type="ECO:0000256" key="8">
    <source>
        <dbReference type="ARBA" id="ARBA00022723"/>
    </source>
</evidence>
<dbReference type="Proteomes" id="UP000257045">
    <property type="component" value="Unassembled WGS sequence"/>
</dbReference>
<keyword evidence="10" id="KW-0378">Hydrolase</keyword>
<gene>
    <name evidence="16" type="primary">mutY</name>
    <name evidence="16" type="ORF">CQA58_07250</name>
</gene>
<dbReference type="GO" id="GO:0032357">
    <property type="term" value="F:oxidized purine DNA binding"/>
    <property type="evidence" value="ECO:0007669"/>
    <property type="project" value="TreeGrafter"/>
</dbReference>
<dbReference type="EC" id="3.2.2.31" evidence="5"/>
<proteinExistence type="inferred from homology"/>
<evidence type="ECO:0000259" key="15">
    <source>
        <dbReference type="SMART" id="SM00478"/>
    </source>
</evidence>
<comment type="cofactor">
    <cofactor evidence="2">
        <name>[4Fe-4S] cluster</name>
        <dbReference type="ChEBI" id="CHEBI:49883"/>
    </cofactor>
</comment>
<dbReference type="GO" id="GO:0006298">
    <property type="term" value="P:mismatch repair"/>
    <property type="evidence" value="ECO:0007669"/>
    <property type="project" value="TreeGrafter"/>
</dbReference>
<keyword evidence="12" id="KW-0411">Iron-sulfur</keyword>
<keyword evidence="14" id="KW-0326">Glycosidase</keyword>
<keyword evidence="11" id="KW-0408">Iron</keyword>
<reference evidence="16 17" key="1">
    <citation type="submission" date="2018-04" db="EMBL/GenBank/DDBJ databases">
        <title>Novel Campyloabacter and Helicobacter Species and Strains.</title>
        <authorList>
            <person name="Mannion A.J."/>
            <person name="Shen Z."/>
            <person name="Fox J.G."/>
        </authorList>
    </citation>
    <scope>NUCLEOTIDE SEQUENCE [LARGE SCALE GENOMIC DNA]</scope>
    <source>
        <strain evidence="16 17">MIT 04-9366</strain>
    </source>
</reference>
<dbReference type="Pfam" id="PF00730">
    <property type="entry name" value="HhH-GPD"/>
    <property type="match status" value="1"/>
</dbReference>
<dbReference type="PANTHER" id="PTHR42944:SF1">
    <property type="entry name" value="ADENINE DNA GLYCOSYLASE"/>
    <property type="match status" value="1"/>
</dbReference>
<organism evidence="16 17">
    <name type="scientific">Helicobacter brantae</name>
    <dbReference type="NCBI Taxonomy" id="375927"/>
    <lineage>
        <taxon>Bacteria</taxon>
        <taxon>Pseudomonadati</taxon>
        <taxon>Campylobacterota</taxon>
        <taxon>Epsilonproteobacteria</taxon>
        <taxon>Campylobacterales</taxon>
        <taxon>Helicobacteraceae</taxon>
        <taxon>Helicobacter</taxon>
    </lineage>
</organism>
<evidence type="ECO:0000256" key="14">
    <source>
        <dbReference type="ARBA" id="ARBA00023295"/>
    </source>
</evidence>
<dbReference type="InterPro" id="IPR003651">
    <property type="entry name" value="Endonuclease3_FeS-loop_motif"/>
</dbReference>
<dbReference type="EMBL" id="NXLV01000016">
    <property type="protein sequence ID" value="RDU69358.1"/>
    <property type="molecule type" value="Genomic_DNA"/>
</dbReference>
<evidence type="ECO:0000256" key="3">
    <source>
        <dbReference type="ARBA" id="ARBA00002933"/>
    </source>
</evidence>